<dbReference type="InterPro" id="IPR036513">
    <property type="entry name" value="STAS_dom_sf"/>
</dbReference>
<dbReference type="InterPro" id="IPR002645">
    <property type="entry name" value="STAS_dom"/>
</dbReference>
<organism evidence="2 3">
    <name type="scientific">Roseateles depolymerans</name>
    <dbReference type="NCBI Taxonomy" id="76731"/>
    <lineage>
        <taxon>Bacteria</taxon>
        <taxon>Pseudomonadati</taxon>
        <taxon>Pseudomonadota</taxon>
        <taxon>Betaproteobacteria</taxon>
        <taxon>Burkholderiales</taxon>
        <taxon>Sphaerotilaceae</taxon>
        <taxon>Roseateles</taxon>
    </lineage>
</organism>
<dbReference type="EMBL" id="QFOD01000002">
    <property type="protein sequence ID" value="PZP35710.1"/>
    <property type="molecule type" value="Genomic_DNA"/>
</dbReference>
<gene>
    <name evidence="2" type="ORF">DI603_02775</name>
</gene>
<dbReference type="Gene3D" id="3.30.750.24">
    <property type="entry name" value="STAS domain"/>
    <property type="match status" value="1"/>
</dbReference>
<accession>A0A2W5E3T9</accession>
<dbReference type="Proteomes" id="UP000249633">
    <property type="component" value="Unassembled WGS sequence"/>
</dbReference>
<evidence type="ECO:0000313" key="2">
    <source>
        <dbReference type="EMBL" id="PZP35710.1"/>
    </source>
</evidence>
<dbReference type="AlphaFoldDB" id="A0A2W5E3T9"/>
<name>A0A2W5E3T9_9BURK</name>
<proteinExistence type="predicted"/>
<feature type="domain" description="STAS" evidence="1">
    <location>
        <begin position="1"/>
        <end position="106"/>
    </location>
</feature>
<comment type="caution">
    <text evidence="2">The sequence shown here is derived from an EMBL/GenBank/DDBJ whole genome shotgun (WGS) entry which is preliminary data.</text>
</comment>
<evidence type="ECO:0000259" key="1">
    <source>
        <dbReference type="PROSITE" id="PS50801"/>
    </source>
</evidence>
<dbReference type="SUPFAM" id="SSF52091">
    <property type="entry name" value="SpoIIaa-like"/>
    <property type="match status" value="1"/>
</dbReference>
<dbReference type="InterPro" id="IPR058548">
    <property type="entry name" value="MlaB-like_STAS"/>
</dbReference>
<reference evidence="2 3" key="1">
    <citation type="submission" date="2017-08" db="EMBL/GenBank/DDBJ databases">
        <title>Infants hospitalized years apart are colonized by the same room-sourced microbial strains.</title>
        <authorList>
            <person name="Brooks B."/>
            <person name="Olm M.R."/>
            <person name="Firek B.A."/>
            <person name="Baker R."/>
            <person name="Thomas B.C."/>
            <person name="Morowitz M.J."/>
            <person name="Banfield J.F."/>
        </authorList>
    </citation>
    <scope>NUCLEOTIDE SEQUENCE [LARGE SCALE GENOMIC DNA]</scope>
    <source>
        <strain evidence="2">S2_012_000_R2_81</strain>
    </source>
</reference>
<evidence type="ECO:0000313" key="3">
    <source>
        <dbReference type="Proteomes" id="UP000249633"/>
    </source>
</evidence>
<dbReference type="Pfam" id="PF13466">
    <property type="entry name" value="STAS_2"/>
    <property type="match status" value="1"/>
</dbReference>
<dbReference type="PROSITE" id="PS50801">
    <property type="entry name" value="STAS"/>
    <property type="match status" value="1"/>
</dbReference>
<protein>
    <recommendedName>
        <fullName evidence="1">STAS domain-containing protein</fullName>
    </recommendedName>
</protein>
<sequence length="106" mass="11071">MLQLPAQLRMTGARQAWAELSRALAAEAAQVKAGAGSELRLSAAPLTEFDSSALSLLLSAARLCTEQGLTLRLEGLPPKLLELARVYGVADLLCPTSELAAEGQPA</sequence>